<dbReference type="Proteomes" id="UP000283310">
    <property type="component" value="Unassembled WGS sequence"/>
</dbReference>
<proteinExistence type="predicted"/>
<gene>
    <name evidence="1" type="ORF">DWY65_09420</name>
</gene>
<evidence type="ECO:0000313" key="2">
    <source>
        <dbReference type="Proteomes" id="UP000283310"/>
    </source>
</evidence>
<protein>
    <submittedName>
        <fullName evidence="1">Uncharacterized protein</fullName>
    </submittedName>
</protein>
<dbReference type="AlphaFoldDB" id="A0A412DLP1"/>
<comment type="caution">
    <text evidence="1">The sequence shown here is derived from an EMBL/GenBank/DDBJ whole genome shotgun (WGS) entry which is preliminary data.</text>
</comment>
<evidence type="ECO:0000313" key="1">
    <source>
        <dbReference type="EMBL" id="RGR12997.1"/>
    </source>
</evidence>
<dbReference type="EMBL" id="QRTW01000014">
    <property type="protein sequence ID" value="RGR12997.1"/>
    <property type="molecule type" value="Genomic_DNA"/>
</dbReference>
<name>A0A412DLP1_BACSE</name>
<reference evidence="1 2" key="1">
    <citation type="submission" date="2018-08" db="EMBL/GenBank/DDBJ databases">
        <title>A genome reference for cultivated species of the human gut microbiota.</title>
        <authorList>
            <person name="Zou Y."/>
            <person name="Xue W."/>
            <person name="Luo G."/>
        </authorList>
    </citation>
    <scope>NUCLEOTIDE SEQUENCE [LARGE SCALE GENOMIC DNA]</scope>
    <source>
        <strain evidence="1 2">AF26-20BH</strain>
    </source>
</reference>
<sequence length="112" mass="12386">MYNVGKPDVKPRFPVAGSPVAGCGPYGFHMRAVQPAVAGRGKRCGIAGFCIGYFSFIHKGCRGKTPAYGMFRAGDWDGFPPVTHRNSCFNFEQFGMLVVFLRDNLHIFVHEI</sequence>
<accession>A0A412DLP1</accession>
<organism evidence="1 2">
    <name type="scientific">Bacteroides stercoris</name>
    <dbReference type="NCBI Taxonomy" id="46506"/>
    <lineage>
        <taxon>Bacteria</taxon>
        <taxon>Pseudomonadati</taxon>
        <taxon>Bacteroidota</taxon>
        <taxon>Bacteroidia</taxon>
        <taxon>Bacteroidales</taxon>
        <taxon>Bacteroidaceae</taxon>
        <taxon>Bacteroides</taxon>
    </lineage>
</organism>